<dbReference type="OrthoDB" id="1933281at2759"/>
<comment type="caution">
    <text evidence="2">The sequence shown here is derived from an EMBL/GenBank/DDBJ whole genome shotgun (WGS) entry which is preliminary data.</text>
</comment>
<feature type="region of interest" description="Disordered" evidence="1">
    <location>
        <begin position="198"/>
        <end position="258"/>
    </location>
</feature>
<proteinExistence type="predicted"/>
<gene>
    <name evidence="2" type="ORF">CSUI_010312</name>
</gene>
<evidence type="ECO:0000313" key="3">
    <source>
        <dbReference type="Proteomes" id="UP000221165"/>
    </source>
</evidence>
<dbReference type="GO" id="GO:0004842">
    <property type="term" value="F:ubiquitin-protein transferase activity"/>
    <property type="evidence" value="ECO:0007669"/>
    <property type="project" value="InterPro"/>
</dbReference>
<feature type="region of interest" description="Disordered" evidence="1">
    <location>
        <begin position="29"/>
        <end position="60"/>
    </location>
</feature>
<dbReference type="GO" id="GO:0005634">
    <property type="term" value="C:nucleus"/>
    <property type="evidence" value="ECO:0007669"/>
    <property type="project" value="TreeGrafter"/>
</dbReference>
<reference evidence="2 3" key="1">
    <citation type="journal article" date="2017" name="Int. J. Parasitol.">
        <title>The genome of the protozoan parasite Cystoisospora suis and a reverse vaccinology approach to identify vaccine candidates.</title>
        <authorList>
            <person name="Palmieri N."/>
            <person name="Shrestha A."/>
            <person name="Ruttkowski B."/>
            <person name="Beck T."/>
            <person name="Vogl C."/>
            <person name="Tomley F."/>
            <person name="Blake D.P."/>
            <person name="Joachim A."/>
        </authorList>
    </citation>
    <scope>NUCLEOTIDE SEQUENCE [LARGE SCALE GENOMIC DNA]</scope>
    <source>
        <strain evidence="2 3">Wien I</strain>
    </source>
</reference>
<dbReference type="EMBL" id="MIGC01007105">
    <property type="protein sequence ID" value="PHJ15875.1"/>
    <property type="molecule type" value="Genomic_DNA"/>
</dbReference>
<protein>
    <submittedName>
        <fullName evidence="2">Zinc c3hc4 type (Ring finger) domain-containing</fullName>
    </submittedName>
</protein>
<dbReference type="PANTHER" id="PTHR12170:SF3">
    <property type="entry name" value="GH10162P"/>
    <property type="match status" value="1"/>
</dbReference>
<sequence>PCTRNLGGTVGRCETQYTLGAALPVDAVREEEGSERRRRDRRRRRRLHKSRKRGKTGAEKKLERLGLLVHPSSSSTAVTVEEGANKEEGCAEKEELCSRCGQPKTWRRISLPLESPLSVLLCAGNVALPRFMQLLQVVSQQSPLLVPEPASPSDATSLAAFPSSPPLLSSTPSSLAVFCALLPSFLSRNETVLADQRTAFLPPSGPPGQLPRHEFGSPPLVGAEGLRGPPSLAGLSGRHGHLDDSRRRPCGDGSLGGAASGGAGDVSAAAGSVSSTGNCPRCRRPVCVCNLPQGRSGWWAAAAGFVGVLQNLGASSSIATAAPSSPLLSSGGMLALELDLGPAFHFHSKFSCAVSREQTSCNNPPVLLSCGHTIC</sequence>
<organism evidence="2 3">
    <name type="scientific">Cystoisospora suis</name>
    <dbReference type="NCBI Taxonomy" id="483139"/>
    <lineage>
        <taxon>Eukaryota</taxon>
        <taxon>Sar</taxon>
        <taxon>Alveolata</taxon>
        <taxon>Apicomplexa</taxon>
        <taxon>Conoidasida</taxon>
        <taxon>Coccidia</taxon>
        <taxon>Eucoccidiorida</taxon>
        <taxon>Eimeriorina</taxon>
        <taxon>Sarcocystidae</taxon>
        <taxon>Cystoisospora</taxon>
    </lineage>
</organism>
<accession>A0A2C6KHB1</accession>
<dbReference type="InterPro" id="IPR045098">
    <property type="entry name" value="Fyv10_fam"/>
</dbReference>
<feature type="compositionally biased region" description="Basic residues" evidence="1">
    <location>
        <begin position="38"/>
        <end position="55"/>
    </location>
</feature>
<dbReference type="RefSeq" id="XP_067917607.1">
    <property type="nucleotide sequence ID" value="XM_068070417.1"/>
</dbReference>
<feature type="compositionally biased region" description="Basic and acidic residues" evidence="1">
    <location>
        <begin position="240"/>
        <end position="250"/>
    </location>
</feature>
<name>A0A2C6KHB1_9APIC</name>
<dbReference type="VEuPathDB" id="ToxoDB:CSUI_010312"/>
<dbReference type="GO" id="GO:0034657">
    <property type="term" value="C:GID complex"/>
    <property type="evidence" value="ECO:0007669"/>
    <property type="project" value="TreeGrafter"/>
</dbReference>
<keyword evidence="3" id="KW-1185">Reference proteome</keyword>
<dbReference type="GO" id="GO:0005737">
    <property type="term" value="C:cytoplasm"/>
    <property type="evidence" value="ECO:0007669"/>
    <property type="project" value="TreeGrafter"/>
</dbReference>
<evidence type="ECO:0000256" key="1">
    <source>
        <dbReference type="SAM" id="MobiDB-lite"/>
    </source>
</evidence>
<dbReference type="GeneID" id="94433628"/>
<dbReference type="PANTHER" id="PTHR12170">
    <property type="entry name" value="MACROPHAGE ERYTHROBLAST ATTACHER-RELATED"/>
    <property type="match status" value="1"/>
</dbReference>
<feature type="non-terminal residue" evidence="2">
    <location>
        <position position="375"/>
    </location>
</feature>
<feature type="non-terminal residue" evidence="2">
    <location>
        <position position="1"/>
    </location>
</feature>
<dbReference type="AlphaFoldDB" id="A0A2C6KHB1"/>
<dbReference type="GO" id="GO:0043161">
    <property type="term" value="P:proteasome-mediated ubiquitin-dependent protein catabolic process"/>
    <property type="evidence" value="ECO:0007669"/>
    <property type="project" value="InterPro"/>
</dbReference>
<dbReference type="Proteomes" id="UP000221165">
    <property type="component" value="Unassembled WGS sequence"/>
</dbReference>
<evidence type="ECO:0000313" key="2">
    <source>
        <dbReference type="EMBL" id="PHJ15875.1"/>
    </source>
</evidence>